<protein>
    <submittedName>
        <fullName evidence="2">Uncharacterized protein</fullName>
    </submittedName>
</protein>
<feature type="compositionally biased region" description="Polar residues" evidence="1">
    <location>
        <begin position="18"/>
        <end position="28"/>
    </location>
</feature>
<reference evidence="3" key="1">
    <citation type="submission" date="2016-06" db="EMBL/GenBank/DDBJ databases">
        <title>Parallel loss of symbiosis genes in relatives of nitrogen-fixing non-legume Parasponia.</title>
        <authorList>
            <person name="Van Velzen R."/>
            <person name="Holmer R."/>
            <person name="Bu F."/>
            <person name="Rutten L."/>
            <person name="Van Zeijl A."/>
            <person name="Liu W."/>
            <person name="Santuari L."/>
            <person name="Cao Q."/>
            <person name="Sharma T."/>
            <person name="Shen D."/>
            <person name="Roswanjaya Y."/>
            <person name="Wardhani T."/>
            <person name="Kalhor M.S."/>
            <person name="Jansen J."/>
            <person name="Van den Hoogen J."/>
            <person name="Gungor B."/>
            <person name="Hartog M."/>
            <person name="Hontelez J."/>
            <person name="Verver J."/>
            <person name="Yang W.-C."/>
            <person name="Schijlen E."/>
            <person name="Repin R."/>
            <person name="Schilthuizen M."/>
            <person name="Schranz E."/>
            <person name="Heidstra R."/>
            <person name="Miyata K."/>
            <person name="Fedorova E."/>
            <person name="Kohlen W."/>
            <person name="Bisseling T."/>
            <person name="Smit S."/>
            <person name="Geurts R."/>
        </authorList>
    </citation>
    <scope>NUCLEOTIDE SEQUENCE [LARGE SCALE GENOMIC DNA]</scope>
    <source>
        <strain evidence="3">cv. RG33-2</strain>
    </source>
</reference>
<dbReference type="Proteomes" id="UP000237000">
    <property type="component" value="Unassembled WGS sequence"/>
</dbReference>
<sequence>MPLAHSFNPSDDHCPSRLQASTAPQPSIVSIEPAPKPSITRDTAIKLACSPESMSSASLPNPARTQKL</sequence>
<dbReference type="AlphaFoldDB" id="A0A2P5CEJ6"/>
<accession>A0A2P5CEJ6</accession>
<comment type="caution">
    <text evidence="2">The sequence shown here is derived from an EMBL/GenBank/DDBJ whole genome shotgun (WGS) entry which is preliminary data.</text>
</comment>
<name>A0A2P5CEJ6_TREOI</name>
<feature type="region of interest" description="Disordered" evidence="1">
    <location>
        <begin position="49"/>
        <end position="68"/>
    </location>
</feature>
<evidence type="ECO:0000313" key="2">
    <source>
        <dbReference type="EMBL" id="PON59490.1"/>
    </source>
</evidence>
<feature type="region of interest" description="Disordered" evidence="1">
    <location>
        <begin position="1"/>
        <end position="42"/>
    </location>
</feature>
<evidence type="ECO:0000313" key="3">
    <source>
        <dbReference type="Proteomes" id="UP000237000"/>
    </source>
</evidence>
<keyword evidence="3" id="KW-1185">Reference proteome</keyword>
<proteinExistence type="predicted"/>
<gene>
    <name evidence="2" type="ORF">TorRG33x02_288120</name>
</gene>
<evidence type="ECO:0000256" key="1">
    <source>
        <dbReference type="SAM" id="MobiDB-lite"/>
    </source>
</evidence>
<dbReference type="InParanoid" id="A0A2P5CEJ6"/>
<organism evidence="2 3">
    <name type="scientific">Trema orientale</name>
    <name type="common">Charcoal tree</name>
    <name type="synonym">Celtis orientalis</name>
    <dbReference type="NCBI Taxonomy" id="63057"/>
    <lineage>
        <taxon>Eukaryota</taxon>
        <taxon>Viridiplantae</taxon>
        <taxon>Streptophyta</taxon>
        <taxon>Embryophyta</taxon>
        <taxon>Tracheophyta</taxon>
        <taxon>Spermatophyta</taxon>
        <taxon>Magnoliopsida</taxon>
        <taxon>eudicotyledons</taxon>
        <taxon>Gunneridae</taxon>
        <taxon>Pentapetalae</taxon>
        <taxon>rosids</taxon>
        <taxon>fabids</taxon>
        <taxon>Rosales</taxon>
        <taxon>Cannabaceae</taxon>
        <taxon>Trema</taxon>
    </lineage>
</organism>
<dbReference type="EMBL" id="JXTC01000375">
    <property type="protein sequence ID" value="PON59490.1"/>
    <property type="molecule type" value="Genomic_DNA"/>
</dbReference>